<reference evidence="1 2" key="1">
    <citation type="journal article" date="2018" name="Sci. Data">
        <title>The draft genome sequence of cork oak.</title>
        <authorList>
            <person name="Ramos A.M."/>
            <person name="Usie A."/>
            <person name="Barbosa P."/>
            <person name="Barros P.M."/>
            <person name="Capote T."/>
            <person name="Chaves I."/>
            <person name="Simoes F."/>
            <person name="Abreu I."/>
            <person name="Carrasquinho I."/>
            <person name="Faro C."/>
            <person name="Guimaraes J.B."/>
            <person name="Mendonca D."/>
            <person name="Nobrega F."/>
            <person name="Rodrigues L."/>
            <person name="Saibo N.J.M."/>
            <person name="Varela M.C."/>
            <person name="Egas C."/>
            <person name="Matos J."/>
            <person name="Miguel C.M."/>
            <person name="Oliveira M.M."/>
            <person name="Ricardo C.P."/>
            <person name="Goncalves S."/>
        </authorList>
    </citation>
    <scope>NUCLEOTIDE SEQUENCE [LARGE SCALE GENOMIC DNA]</scope>
    <source>
        <strain evidence="2">cv. HL8</strain>
    </source>
</reference>
<comment type="caution">
    <text evidence="1">The sequence shown here is derived from an EMBL/GenBank/DDBJ whole genome shotgun (WGS) entry which is preliminary data.</text>
</comment>
<sequence>MILDAVKRKGISDFSWGHGILKILMSQQPEEFILHNRDPRPISAVYHCYNGMRSTIVPCKPLWGIPTEAYTEDNHCADILAMEG</sequence>
<dbReference type="EMBL" id="PKMF04000164">
    <property type="protein sequence ID" value="KAK7845866.1"/>
    <property type="molecule type" value="Genomic_DNA"/>
</dbReference>
<evidence type="ECO:0000313" key="2">
    <source>
        <dbReference type="Proteomes" id="UP000237347"/>
    </source>
</evidence>
<organism evidence="1 2">
    <name type="scientific">Quercus suber</name>
    <name type="common">Cork oak</name>
    <dbReference type="NCBI Taxonomy" id="58331"/>
    <lineage>
        <taxon>Eukaryota</taxon>
        <taxon>Viridiplantae</taxon>
        <taxon>Streptophyta</taxon>
        <taxon>Embryophyta</taxon>
        <taxon>Tracheophyta</taxon>
        <taxon>Spermatophyta</taxon>
        <taxon>Magnoliopsida</taxon>
        <taxon>eudicotyledons</taxon>
        <taxon>Gunneridae</taxon>
        <taxon>Pentapetalae</taxon>
        <taxon>rosids</taxon>
        <taxon>fabids</taxon>
        <taxon>Fagales</taxon>
        <taxon>Fagaceae</taxon>
        <taxon>Quercus</taxon>
    </lineage>
</organism>
<proteinExistence type="predicted"/>
<protein>
    <submittedName>
        <fullName evidence="1">Uncharacterized protein</fullName>
    </submittedName>
</protein>
<keyword evidence="2" id="KW-1185">Reference proteome</keyword>
<dbReference type="AlphaFoldDB" id="A0AAW0L4V0"/>
<dbReference type="Proteomes" id="UP000237347">
    <property type="component" value="Unassembled WGS sequence"/>
</dbReference>
<evidence type="ECO:0000313" key="1">
    <source>
        <dbReference type="EMBL" id="KAK7845866.1"/>
    </source>
</evidence>
<gene>
    <name evidence="1" type="ORF">CFP56_008848</name>
</gene>
<name>A0AAW0L4V0_QUESU</name>
<accession>A0AAW0L4V0</accession>